<dbReference type="OrthoDB" id="412109at2759"/>
<dbReference type="Pfam" id="PF21240">
    <property type="entry name" value="Nup98_GLEBS"/>
    <property type="match status" value="1"/>
</dbReference>
<dbReference type="PANTHER" id="PTHR23159:SF31">
    <property type="entry name" value="CENTROSOME-ASSOCIATED PROTEIN CEP250 ISOFORM X1"/>
    <property type="match status" value="1"/>
</dbReference>
<evidence type="ECO:0000256" key="1">
    <source>
        <dbReference type="SAM" id="MobiDB-lite"/>
    </source>
</evidence>
<evidence type="ECO:0000313" key="2">
    <source>
        <dbReference type="EMBL" id="KZV83758.1"/>
    </source>
</evidence>
<feature type="region of interest" description="Disordered" evidence="1">
    <location>
        <begin position="571"/>
        <end position="622"/>
    </location>
</feature>
<dbReference type="Gene3D" id="1.10.10.2360">
    <property type="match status" value="1"/>
</dbReference>
<feature type="region of interest" description="Disordered" evidence="1">
    <location>
        <begin position="1"/>
        <end position="70"/>
    </location>
</feature>
<dbReference type="Proteomes" id="UP000077266">
    <property type="component" value="Unassembled WGS sequence"/>
</dbReference>
<feature type="compositionally biased region" description="Low complexity" evidence="1">
    <location>
        <begin position="298"/>
        <end position="316"/>
    </location>
</feature>
<feature type="compositionally biased region" description="Low complexity" evidence="1">
    <location>
        <begin position="40"/>
        <end position="53"/>
    </location>
</feature>
<feature type="compositionally biased region" description="Low complexity" evidence="1">
    <location>
        <begin position="243"/>
        <end position="269"/>
    </location>
</feature>
<feature type="compositionally biased region" description="Polar residues" evidence="1">
    <location>
        <begin position="365"/>
        <end position="376"/>
    </location>
</feature>
<reference evidence="2 3" key="1">
    <citation type="journal article" date="2016" name="Mol. Biol. Evol.">
        <title>Comparative Genomics of Early-Diverging Mushroom-Forming Fungi Provides Insights into the Origins of Lignocellulose Decay Capabilities.</title>
        <authorList>
            <person name="Nagy L.G."/>
            <person name="Riley R."/>
            <person name="Tritt A."/>
            <person name="Adam C."/>
            <person name="Daum C."/>
            <person name="Floudas D."/>
            <person name="Sun H."/>
            <person name="Yadav J.S."/>
            <person name="Pangilinan J."/>
            <person name="Larsson K.H."/>
            <person name="Matsuura K."/>
            <person name="Barry K."/>
            <person name="Labutti K."/>
            <person name="Kuo R."/>
            <person name="Ohm R.A."/>
            <person name="Bhattacharya S.S."/>
            <person name="Shirouzu T."/>
            <person name="Yoshinaga Y."/>
            <person name="Martin F.M."/>
            <person name="Grigoriev I.V."/>
            <person name="Hibbett D.S."/>
        </authorList>
    </citation>
    <scope>NUCLEOTIDE SEQUENCE [LARGE SCALE GENOMIC DNA]</scope>
    <source>
        <strain evidence="2 3">HHB12029</strain>
    </source>
</reference>
<dbReference type="EMBL" id="KV426256">
    <property type="protein sequence ID" value="KZV83758.1"/>
    <property type="molecule type" value="Genomic_DNA"/>
</dbReference>
<dbReference type="InParanoid" id="A0A165D4C7"/>
<protein>
    <submittedName>
        <fullName evidence="2">Uncharacterized protein</fullName>
    </submittedName>
</protein>
<feature type="region of interest" description="Disordered" evidence="1">
    <location>
        <begin position="84"/>
        <end position="111"/>
    </location>
</feature>
<feature type="compositionally biased region" description="Polar residues" evidence="1">
    <location>
        <begin position="270"/>
        <end position="291"/>
    </location>
</feature>
<accession>A0A165D4C7</accession>
<dbReference type="PANTHER" id="PTHR23159">
    <property type="entry name" value="CENTROSOMAL PROTEIN 2"/>
    <property type="match status" value="1"/>
</dbReference>
<feature type="region of interest" description="Disordered" evidence="1">
    <location>
        <begin position="130"/>
        <end position="387"/>
    </location>
</feature>
<feature type="region of interest" description="Disordered" evidence="1">
    <location>
        <begin position="486"/>
        <end position="517"/>
    </location>
</feature>
<keyword evidence="3" id="KW-1185">Reference proteome</keyword>
<feature type="compositionally biased region" description="Basic and acidic residues" evidence="1">
    <location>
        <begin position="131"/>
        <end position="151"/>
    </location>
</feature>
<organism evidence="2 3">
    <name type="scientific">Exidia glandulosa HHB12029</name>
    <dbReference type="NCBI Taxonomy" id="1314781"/>
    <lineage>
        <taxon>Eukaryota</taxon>
        <taxon>Fungi</taxon>
        <taxon>Dikarya</taxon>
        <taxon>Basidiomycota</taxon>
        <taxon>Agaricomycotina</taxon>
        <taxon>Agaricomycetes</taxon>
        <taxon>Auriculariales</taxon>
        <taxon>Exidiaceae</taxon>
        <taxon>Exidia</taxon>
    </lineage>
</organism>
<feature type="compositionally biased region" description="Low complexity" evidence="1">
    <location>
        <begin position="197"/>
        <end position="225"/>
    </location>
</feature>
<sequence>MSTFKSARRPTQPRATKSRSSSPSVDDGELNPAGSPMEMPSSPIWSASSPKSPTILFGSRSPRPDPTQDACQCDRCVLAAWDSPFTTAGPSVKGTRAPAYKPTTSNSQAVGAKRTVQFVTITRMPEYATKSIEELRHEDYEEGRTSGDRPPPRQHMTPIAVWSSPIRPVSFPPPVDNEEPKAPFSFNWPTRMPFAASSSPSSISVSPGPRAPVPTASSPPISPSTFAQPCSETDGGLVLPEEVSSQADAASSASPAQTSVSSVEHSSASTPKKTASLHSNDASSVTAELSTPNPPGGSPASAARFPTTSFSFSFAPTAPPPPEYLLSYPGTAETSASRDDASPPHAAAPTSSLPRTIFTWPPQPAETSSIQTSDDQPQPDDISKLLSDAAKVARDASDRLLRAEEELRRRTTPELQKALDAERERVKELEAQLKEEQSERRIANARERMLREERADLRKTVEELQGTQERAKDLIAEARAIRREHTALKKEHATLQKKFDARQEEHEQQQRQKDVDAALLRMEKDTLKRQLATLKIRTAALENDKAGLNAVKAAQAKEIDSLRRTIADLFLGGTGSGANNDANRKRQAQADRDREAFERMSGREKQRTPKPQPPPPQKTATPLEKYNAHWDQLLSPSPLSSTSPLLTFKQFPWPTHSLKDITTISLSKFLFVGVEKAKRKQAVRDQLRRWHPDKFMTRGVLAHVVEKDHERVLQMQKEVVVCLNQLLQDSQ</sequence>
<dbReference type="AlphaFoldDB" id="A0A165D4C7"/>
<dbReference type="STRING" id="1314781.A0A165D4C7"/>
<evidence type="ECO:0000313" key="3">
    <source>
        <dbReference type="Proteomes" id="UP000077266"/>
    </source>
</evidence>
<gene>
    <name evidence="2" type="ORF">EXIGLDRAFT_842717</name>
</gene>
<name>A0A165D4C7_EXIGL</name>
<feature type="compositionally biased region" description="Polar residues" evidence="1">
    <location>
        <begin position="13"/>
        <end position="24"/>
    </location>
</feature>
<feature type="compositionally biased region" description="Low complexity" evidence="1">
    <location>
        <begin position="343"/>
        <end position="354"/>
    </location>
</feature>
<proteinExistence type="predicted"/>
<feature type="compositionally biased region" description="Basic and acidic residues" evidence="1">
    <location>
        <begin position="582"/>
        <end position="607"/>
    </location>
</feature>